<feature type="domain" description="Glycosyl transferase family 1" evidence="1">
    <location>
        <begin position="175"/>
        <end position="334"/>
    </location>
</feature>
<dbReference type="Pfam" id="PF13439">
    <property type="entry name" value="Glyco_transf_4"/>
    <property type="match status" value="1"/>
</dbReference>
<gene>
    <name evidence="3" type="ORF">GWA01_18360</name>
</gene>
<evidence type="ECO:0000313" key="3">
    <source>
        <dbReference type="EMBL" id="GEK94066.1"/>
    </source>
</evidence>
<dbReference type="AlphaFoldDB" id="A0A511B0T7"/>
<accession>A0A511B0T7</accession>
<dbReference type="Gene3D" id="3.40.50.300">
    <property type="entry name" value="P-loop containing nucleotide triphosphate hydrolases"/>
    <property type="match status" value="1"/>
</dbReference>
<dbReference type="InterPro" id="IPR001296">
    <property type="entry name" value="Glyco_trans_1"/>
</dbReference>
<feature type="domain" description="Glycosyltransferase subfamily 4-like N-terminal" evidence="2">
    <location>
        <begin position="14"/>
        <end position="167"/>
    </location>
</feature>
<dbReference type="InterPro" id="IPR027417">
    <property type="entry name" value="P-loop_NTPase"/>
</dbReference>
<dbReference type="Pfam" id="PF02367">
    <property type="entry name" value="TsaE"/>
    <property type="match status" value="1"/>
</dbReference>
<dbReference type="Gene3D" id="3.40.50.2000">
    <property type="entry name" value="Glycogen Phosphorylase B"/>
    <property type="match status" value="2"/>
</dbReference>
<dbReference type="Proteomes" id="UP000321230">
    <property type="component" value="Unassembled WGS sequence"/>
</dbReference>
<sequence>MRYEFVIQHINALGGTERSACAVMNGLAKTGASVGLVELFSRGPSAFALEPSISVASLFSNHVKIFNSWFRIVWKLARHLKRVGADVLVIVEATHALYGVAAARLAGVRCVMWEHFNFNVTLGRRKRVWGRQIAARWADDIVVLTQLDVALWKAGTRVRAHLTAIPNIAPPVPENTFDMRENIVLAAGRLMEQKGYDLLLEAWAIVMRDARSKGWSLLIRGDGDDRGALQLQAQALENITIAPATGGIVSDYRRAGVFVCSSRYEGLPMVLLEASAYGLPIVSFDCETGPAEIIVQGVSGLLVPPLDVKALADGLLSLMSDSERRGRMAEAARLRALDFQSDPVIARWERLLDKAGSATLGGMRTFLNSQSATEHLAARIAERVLPGDCIALSGGLGAGKSTFARAFLRHLSSDPLLEVPSPSFALVQPYDTPKGAVFHYDLWRLDGPDALYELAWDDACEGIMLVEWPERAEDHLPECALHVTLMPGNTEDARVVELTGWTEARMAGMFS</sequence>
<comment type="caution">
    <text evidence="3">The sequence shown here is derived from an EMBL/GenBank/DDBJ whole genome shotgun (WGS) entry which is preliminary data.</text>
</comment>
<dbReference type="NCBIfam" id="TIGR00150">
    <property type="entry name" value="T6A_YjeE"/>
    <property type="match status" value="1"/>
</dbReference>
<dbReference type="PANTHER" id="PTHR12526">
    <property type="entry name" value="GLYCOSYLTRANSFERASE"/>
    <property type="match status" value="1"/>
</dbReference>
<evidence type="ECO:0000313" key="4">
    <source>
        <dbReference type="Proteomes" id="UP000321230"/>
    </source>
</evidence>
<dbReference type="SUPFAM" id="SSF53756">
    <property type="entry name" value="UDP-Glycosyltransferase/glycogen phosphorylase"/>
    <property type="match status" value="1"/>
</dbReference>
<evidence type="ECO:0000259" key="1">
    <source>
        <dbReference type="Pfam" id="PF00534"/>
    </source>
</evidence>
<organism evidence="3 4">
    <name type="scientific">Gluconobacter wancherniae NBRC 103581</name>
    <dbReference type="NCBI Taxonomy" id="656744"/>
    <lineage>
        <taxon>Bacteria</taxon>
        <taxon>Pseudomonadati</taxon>
        <taxon>Pseudomonadota</taxon>
        <taxon>Alphaproteobacteria</taxon>
        <taxon>Acetobacterales</taxon>
        <taxon>Acetobacteraceae</taxon>
        <taxon>Gluconobacter</taxon>
    </lineage>
</organism>
<evidence type="ECO:0000259" key="2">
    <source>
        <dbReference type="Pfam" id="PF13439"/>
    </source>
</evidence>
<proteinExistence type="predicted"/>
<dbReference type="GO" id="GO:0016757">
    <property type="term" value="F:glycosyltransferase activity"/>
    <property type="evidence" value="ECO:0007669"/>
    <property type="project" value="InterPro"/>
</dbReference>
<dbReference type="SUPFAM" id="SSF52540">
    <property type="entry name" value="P-loop containing nucleoside triphosphate hydrolases"/>
    <property type="match status" value="1"/>
</dbReference>
<dbReference type="InterPro" id="IPR003442">
    <property type="entry name" value="T6A_TsaE"/>
</dbReference>
<dbReference type="EMBL" id="BJUZ01000002">
    <property type="protein sequence ID" value="GEK94066.1"/>
    <property type="molecule type" value="Genomic_DNA"/>
</dbReference>
<reference evidence="3 4" key="1">
    <citation type="submission" date="2019-07" db="EMBL/GenBank/DDBJ databases">
        <title>Whole genome shotgun sequence of Gluconobacter wancherniae NBRC 103581.</title>
        <authorList>
            <person name="Hosoyama A."/>
            <person name="Uohara A."/>
            <person name="Ohji S."/>
            <person name="Ichikawa N."/>
        </authorList>
    </citation>
    <scope>NUCLEOTIDE SEQUENCE [LARGE SCALE GENOMIC DNA]</scope>
    <source>
        <strain evidence="3 4">NBRC 103581</strain>
    </source>
</reference>
<dbReference type="CDD" id="cd03820">
    <property type="entry name" value="GT4_AmsD-like"/>
    <property type="match status" value="1"/>
</dbReference>
<dbReference type="PANTHER" id="PTHR12526:SF630">
    <property type="entry name" value="GLYCOSYLTRANSFERASE"/>
    <property type="match status" value="1"/>
</dbReference>
<dbReference type="InterPro" id="IPR028098">
    <property type="entry name" value="Glyco_trans_4-like_N"/>
</dbReference>
<protein>
    <submittedName>
        <fullName evidence="3">Uncharacterized protein</fullName>
    </submittedName>
</protein>
<dbReference type="Pfam" id="PF00534">
    <property type="entry name" value="Glycos_transf_1"/>
    <property type="match status" value="1"/>
</dbReference>
<name>A0A511B0T7_9PROT</name>
<dbReference type="GO" id="GO:0002949">
    <property type="term" value="P:tRNA threonylcarbamoyladenosine modification"/>
    <property type="evidence" value="ECO:0007669"/>
    <property type="project" value="InterPro"/>
</dbReference>
<keyword evidence="4" id="KW-1185">Reference proteome</keyword>